<dbReference type="InterPro" id="IPR027417">
    <property type="entry name" value="P-loop_NTPase"/>
</dbReference>
<reference evidence="1 3" key="1">
    <citation type="submission" date="2015-06" db="EMBL/GenBank/DDBJ databases">
        <title>Draft genome assembly of filamentous brackish cyanobacterium Limnoraphis robusta strain CS-951.</title>
        <authorList>
            <person name="Willis A."/>
            <person name="Parks M."/>
            <person name="Burford M.A."/>
        </authorList>
    </citation>
    <scope>NUCLEOTIDE SEQUENCE [LARGE SCALE GENOMIC DNA]</scope>
    <source>
        <strain evidence="1 3">CS-951</strain>
    </source>
</reference>
<dbReference type="OrthoDB" id="445799at2"/>
<dbReference type="EMBL" id="LATL02000227">
    <property type="protein sequence ID" value="KMW70227.1"/>
    <property type="molecule type" value="Genomic_DNA"/>
</dbReference>
<dbReference type="EMBL" id="LATL02000225">
    <property type="protein sequence ID" value="KKD37318.1"/>
    <property type="molecule type" value="Genomic_DNA"/>
</dbReference>
<sequence>MAALSVWITGGTRSGKTTRLIEQFYDWSINHPNRDPIKSSLPLNSFPRSPQRTQPQRATTLILAANSDNRLDLVDRIWKTRPGQYAFHSTTPLGLFEDEVTLFWPLLVQSLNLKAQFPVRLRPETEQELATSLWSQELEAGQLARAGISRDRIVRQTLDLMQLAAMSGQSVEEIPRILAQGFDSSEESDSLYSCMGQLLVRWRNWCLDRGFLTYSIVTELYWHLLSHPTYQQHLIRRYQMVFADDLDEYPAIMRHLFEFLLESGKMGAFTFNPTGSIRLGLGADPNDLAKLQHRCRIEALDLPSGLAPQLIEPMINGVIDSSIGLAELSIALSDVRSIQTQSRADLLRRTAEVIIDVVKTQQVQPQEIAVIGPGLDAIARYTLREILSHEGIAVESLQEQRPLLSSPLVRSLLTLIALIYPGNGRLVEREAIAEMLVVLSRVETRTGGSNETEELTPQSLFTIDPVRAGLLADYCFRPHPQDPTLLEVTAFPRWDRLGYQATQTYNQILQWIEQQRQQYQQRLILNPVSLIDRAIQRFFLSTQSLPSDQLAVLRELMETAMHYWEVDRRLHQSLTSEANSEAVGSFIQLLRRGVVSANPYPVKSVISKRAVTLATIFQYRANRQSHRCHFWLDVASPLWLSGGASSLWGSPLFLREWLGNPWTAEDQMKADDLRLRRILLDLLSRVSDRLYLCHSELAVNGQEQLGPLLPLIHACVTSI</sequence>
<name>A0A0F5YEY3_9CYAN</name>
<accession>A0A0F5YEY3</accession>
<evidence type="ECO:0000313" key="1">
    <source>
        <dbReference type="EMBL" id="KKD37318.1"/>
    </source>
</evidence>
<organism evidence="1 3">
    <name type="scientific">Limnoraphis robusta CS-951</name>
    <dbReference type="NCBI Taxonomy" id="1637645"/>
    <lineage>
        <taxon>Bacteria</taxon>
        <taxon>Bacillati</taxon>
        <taxon>Cyanobacteriota</taxon>
        <taxon>Cyanophyceae</taxon>
        <taxon>Oscillatoriophycideae</taxon>
        <taxon>Oscillatoriales</taxon>
        <taxon>Sirenicapillariaceae</taxon>
        <taxon>Limnoraphis</taxon>
    </lineage>
</organism>
<evidence type="ECO:0000313" key="3">
    <source>
        <dbReference type="Proteomes" id="UP000033607"/>
    </source>
</evidence>
<protein>
    <submittedName>
        <fullName evidence="1">Cyanobacterial membrane protein, in cluster with PxcA</fullName>
    </submittedName>
</protein>
<dbReference type="AlphaFoldDB" id="A0A0F5YEY3"/>
<dbReference type="RefSeq" id="WP_046279372.1">
    <property type="nucleotide sequence ID" value="NZ_LATL02000225.1"/>
</dbReference>
<evidence type="ECO:0000313" key="2">
    <source>
        <dbReference type="EMBL" id="KMW70227.1"/>
    </source>
</evidence>
<dbReference type="Proteomes" id="UP000033607">
    <property type="component" value="Unassembled WGS sequence"/>
</dbReference>
<proteinExistence type="predicted"/>
<dbReference type="SUPFAM" id="SSF52540">
    <property type="entry name" value="P-loop containing nucleoside triphosphate hydrolases"/>
    <property type="match status" value="1"/>
</dbReference>
<comment type="caution">
    <text evidence="1">The sequence shown here is derived from an EMBL/GenBank/DDBJ whole genome shotgun (WGS) entry which is preliminary data.</text>
</comment>
<dbReference type="PATRIC" id="fig|1637645.4.peg.4431"/>
<gene>
    <name evidence="1" type="ORF">WN50_15025</name>
    <name evidence="2" type="ORF">WN50_36880</name>
</gene>